<dbReference type="EMBL" id="NNRL01000168">
    <property type="protein sequence ID" value="OYR07729.1"/>
    <property type="molecule type" value="Genomic_DNA"/>
</dbReference>
<dbReference type="InterPro" id="IPR005119">
    <property type="entry name" value="LysR_subst-bd"/>
</dbReference>
<dbReference type="Proteomes" id="UP000216478">
    <property type="component" value="Unassembled WGS sequence"/>
</dbReference>
<dbReference type="Pfam" id="PF03466">
    <property type="entry name" value="LysR_substrate"/>
    <property type="match status" value="1"/>
</dbReference>
<name>A0A256EYN5_9HYPH</name>
<accession>A0A256EYN5</accession>
<proteinExistence type="predicted"/>
<keyword evidence="3" id="KW-1185">Reference proteome</keyword>
<evidence type="ECO:0000313" key="2">
    <source>
        <dbReference type="EMBL" id="OYR07729.1"/>
    </source>
</evidence>
<dbReference type="AlphaFoldDB" id="A0A256EYN5"/>
<organism evidence="2 3">
    <name type="scientific">Brucella grignonensis</name>
    <dbReference type="NCBI Taxonomy" id="94627"/>
    <lineage>
        <taxon>Bacteria</taxon>
        <taxon>Pseudomonadati</taxon>
        <taxon>Pseudomonadota</taxon>
        <taxon>Alphaproteobacteria</taxon>
        <taxon>Hyphomicrobiales</taxon>
        <taxon>Brucellaceae</taxon>
        <taxon>Brucella/Ochrobactrum group</taxon>
        <taxon>Brucella</taxon>
    </lineage>
</organism>
<protein>
    <submittedName>
        <fullName evidence="2">LysR substrate binding domain protein</fullName>
    </submittedName>
</protein>
<evidence type="ECO:0000259" key="1">
    <source>
        <dbReference type="Pfam" id="PF03466"/>
    </source>
</evidence>
<dbReference type="SUPFAM" id="SSF53850">
    <property type="entry name" value="Periplasmic binding protein-like II"/>
    <property type="match status" value="1"/>
</dbReference>
<gene>
    <name evidence="2" type="ORF">CEV33_3396</name>
</gene>
<evidence type="ECO:0000313" key="3">
    <source>
        <dbReference type="Proteomes" id="UP000216478"/>
    </source>
</evidence>
<sequence>MAASGERGHLRRDFHASIPPGFLTDLIARYREEHPHIKIEISESMARDALTQLHSDPLDPAFIAGKPELLHPADLDQTFNGHSAGRASLCRAIGGVWVGPNYSHSIVPGGFEVTS</sequence>
<dbReference type="Gene3D" id="3.40.190.10">
    <property type="entry name" value="Periplasmic binding protein-like II"/>
    <property type="match status" value="1"/>
</dbReference>
<feature type="domain" description="LysR substrate-binding" evidence="1">
    <location>
        <begin position="4"/>
        <end position="75"/>
    </location>
</feature>
<reference evidence="2 3" key="1">
    <citation type="submission" date="2017-07" db="EMBL/GenBank/DDBJ databases">
        <title>Phylogenetic study on the rhizospheric bacterium Ochrobactrum sp. A44.</title>
        <authorList>
            <person name="Krzyzanowska D.M."/>
            <person name="Ossowicki A."/>
            <person name="Rajewska M."/>
            <person name="Maciag T."/>
            <person name="Kaczynski Z."/>
            <person name="Czerwicka M."/>
            <person name="Jafra S."/>
        </authorList>
    </citation>
    <scope>NUCLEOTIDE SEQUENCE [LARGE SCALE GENOMIC DNA]</scope>
    <source>
        <strain evidence="2 3">OgA9a</strain>
    </source>
</reference>
<comment type="caution">
    <text evidence="2">The sequence shown here is derived from an EMBL/GenBank/DDBJ whole genome shotgun (WGS) entry which is preliminary data.</text>
</comment>